<evidence type="ECO:0000313" key="4">
    <source>
        <dbReference type="Proteomes" id="UP000177960"/>
    </source>
</evidence>
<evidence type="ECO:0000259" key="1">
    <source>
        <dbReference type="Pfam" id="PF00534"/>
    </source>
</evidence>
<feature type="domain" description="Glycosyl transferase family 1" evidence="1">
    <location>
        <begin position="201"/>
        <end position="355"/>
    </location>
</feature>
<dbReference type="InterPro" id="IPR001296">
    <property type="entry name" value="Glyco_trans_1"/>
</dbReference>
<name>A0A1G1ZI66_9BACT</name>
<reference evidence="3 4" key="1">
    <citation type="journal article" date="2016" name="Nat. Commun.">
        <title>Thousands of microbial genomes shed light on interconnected biogeochemical processes in an aquifer system.</title>
        <authorList>
            <person name="Anantharaman K."/>
            <person name="Brown C.T."/>
            <person name="Hug L.A."/>
            <person name="Sharon I."/>
            <person name="Castelle C.J."/>
            <person name="Probst A.J."/>
            <person name="Thomas B.C."/>
            <person name="Singh A."/>
            <person name="Wilkins M.J."/>
            <person name="Karaoz U."/>
            <person name="Brodie E.L."/>
            <person name="Williams K.H."/>
            <person name="Hubbard S.S."/>
            <person name="Banfield J.F."/>
        </authorList>
    </citation>
    <scope>NUCLEOTIDE SEQUENCE [LARGE SCALE GENOMIC DNA]</scope>
</reference>
<accession>A0A1G1ZI66</accession>
<dbReference type="EMBL" id="MHJG01000005">
    <property type="protein sequence ID" value="OGY64283.1"/>
    <property type="molecule type" value="Genomic_DNA"/>
</dbReference>
<organism evidence="3 4">
    <name type="scientific">Candidatus Harrisonbacteria bacterium RIFCSPHIGHO2_02_FULL_42_16</name>
    <dbReference type="NCBI Taxonomy" id="1798404"/>
    <lineage>
        <taxon>Bacteria</taxon>
        <taxon>Candidatus Harrisoniibacteriota</taxon>
    </lineage>
</organism>
<dbReference type="PANTHER" id="PTHR12526">
    <property type="entry name" value="GLYCOSYLTRANSFERASE"/>
    <property type="match status" value="1"/>
</dbReference>
<dbReference type="Pfam" id="PF13439">
    <property type="entry name" value="Glyco_transf_4"/>
    <property type="match status" value="1"/>
</dbReference>
<dbReference type="PANTHER" id="PTHR12526:SF630">
    <property type="entry name" value="GLYCOSYLTRANSFERASE"/>
    <property type="match status" value="1"/>
</dbReference>
<evidence type="ECO:0008006" key="5">
    <source>
        <dbReference type="Google" id="ProtNLM"/>
    </source>
</evidence>
<evidence type="ECO:0000313" key="3">
    <source>
        <dbReference type="EMBL" id="OGY64283.1"/>
    </source>
</evidence>
<dbReference type="STRING" id="1798404.A3B92_00660"/>
<feature type="domain" description="Glycosyltransferase subfamily 4-like N-terminal" evidence="2">
    <location>
        <begin position="14"/>
        <end position="177"/>
    </location>
</feature>
<dbReference type="SUPFAM" id="SSF53756">
    <property type="entry name" value="UDP-Glycosyltransferase/glycogen phosphorylase"/>
    <property type="match status" value="1"/>
</dbReference>
<comment type="caution">
    <text evidence="3">The sequence shown here is derived from an EMBL/GenBank/DDBJ whole genome shotgun (WGS) entry which is preliminary data.</text>
</comment>
<dbReference type="Gene3D" id="3.40.50.2000">
    <property type="entry name" value="Glycogen Phosphorylase B"/>
    <property type="match status" value="2"/>
</dbReference>
<dbReference type="Proteomes" id="UP000177960">
    <property type="component" value="Unassembled WGS sequence"/>
</dbReference>
<sequence length="382" mass="43264">MKKKILCVITKTDIGGAQKYVFDLAKNLDKNQFETKILCGGADIKWLSNKVWPFFLNDWLAIWELAKVYKKERPDIIHLNSSKAGVLGSIAASIYKTLYPKPPTPNPKVIFTAHGWVFNPTNALSFPVRWFYIFLHKFTALFQDKIICVSEYDYNLALSCRIAPKEKLTTVHNGIDSNIKFLDKETAKNEITKKLQTTNYKLQTNYPWVGSIGRLVKEKNYETLILAAALVPNAYFFIIGEGPEYKNYKLQIINYKLQNRFFLINPTGNDAQYLKAFDIFTMSSVKEGLPYILLEAMAAELPIVVTEAGGMPEVIKNHENGLMVSQKNPDLLTKTINGLLANKNIAKEMAIAAKNQVTKKFNLSTMIKKTENVYNGILTGII</sequence>
<evidence type="ECO:0000259" key="2">
    <source>
        <dbReference type="Pfam" id="PF13439"/>
    </source>
</evidence>
<dbReference type="InterPro" id="IPR028098">
    <property type="entry name" value="Glyco_trans_4-like_N"/>
</dbReference>
<dbReference type="GO" id="GO:0016757">
    <property type="term" value="F:glycosyltransferase activity"/>
    <property type="evidence" value="ECO:0007669"/>
    <property type="project" value="InterPro"/>
</dbReference>
<dbReference type="AlphaFoldDB" id="A0A1G1ZI66"/>
<proteinExistence type="predicted"/>
<gene>
    <name evidence="3" type="ORF">A3B92_00660</name>
</gene>
<dbReference type="Pfam" id="PF00534">
    <property type="entry name" value="Glycos_transf_1"/>
    <property type="match status" value="1"/>
</dbReference>
<protein>
    <recommendedName>
        <fullName evidence="5">Glycosyl transferase family 1 domain-containing protein</fullName>
    </recommendedName>
</protein>